<comment type="caution">
    <text evidence="1">The sequence shown here is derived from an EMBL/GenBank/DDBJ whole genome shotgun (WGS) entry which is preliminary data.</text>
</comment>
<keyword evidence="2" id="KW-1185">Reference proteome</keyword>
<evidence type="ECO:0000313" key="2">
    <source>
        <dbReference type="Proteomes" id="UP001186974"/>
    </source>
</evidence>
<name>A0ACC3DRS8_9PEZI</name>
<accession>A0ACC3DRS8</accession>
<evidence type="ECO:0000313" key="1">
    <source>
        <dbReference type="EMBL" id="KAK3079242.1"/>
    </source>
</evidence>
<protein>
    <submittedName>
        <fullName evidence="1">Uncharacterized protein</fullName>
    </submittedName>
</protein>
<proteinExistence type="predicted"/>
<dbReference type="EMBL" id="JAWDJW010001274">
    <property type="protein sequence ID" value="KAK3079242.1"/>
    <property type="molecule type" value="Genomic_DNA"/>
</dbReference>
<sequence>MPPPSNIRVSVHWKQPTVFAGEEVECTIIFKNVASSPGAEGAQPQSGHHNAILASENRRRKLPPLYAQSRASASRKSSFGSQMTEQHARGHRAALSLNSLNTPSYSNGHAIVPGSGDGANTSAAETRPGRSLSIRSAGPDVANGNKFLRGPTEARRPGNGHSRASSLQVMPRKGSSGAIHGDRNLQDSTDTASKKRTSTSHPPVLGPSTPTIDEGDNEFVPPLHPGRQPSGQSTASNTPSFSSTSQQPSATLQNQYKFPGTPTLDTPTAPRQDTAASSRAPTSHLRTHSPRPPEQASRLGGADIANPVARMLSRSSMDGNSRSSLDVYSQSNNSAETLASEYPSHPISRHLPGSLHARQMSNVPTSQPRQYQPETLMMGYAQIMGSFSVDGSLVNQAPFEEVKRRGVVGGTGGGGVVGVERTSKRSGGGLFGSFGWGNIGESLSGLLNANEPSSIREMKSMANSKTIPLLSTPQSILFVDLSLAPGEQRSYQFAFTVPHGLPPSHRGRAMKVEYHLAITTHRPGASKGEQQVRSTDVPFRVLGSYNARGEILGHDLMNPHILLRNTARTTSIPNTIPDPRSFDPWSKNASTHTDPEQGKSDFLTYCEALLSRALGNNGGLLSPTSPPVVAAHGQKPFLLRRQSSIGLEEPKTTKEAIDLAILRSNVAKAFSRSSSSDSADGGGERNSPNRFDIARSGRRVATLCLQRPFWRLGETVFGVVNVNQRADDIRTYALTITLETSENVDPSLALRSRAGVERATRRVHWVQRENTVWGRRVGLGLGVPANGTPEFGTTGVGVQWRIRVAFVTERVVVARARARAPRRAVPRGRKVAEGEDGDEEGEGEGSVAEEEDEDEEEEDEDDDEEEGYGRPRQELMEEVSRDERGTVYKGVETLEVESFEVEIPIRVYGAVVPGLESDLIEDLVV</sequence>
<dbReference type="Proteomes" id="UP001186974">
    <property type="component" value="Unassembled WGS sequence"/>
</dbReference>
<reference evidence="1" key="1">
    <citation type="submission" date="2024-09" db="EMBL/GenBank/DDBJ databases">
        <title>Black Yeasts Isolated from many extreme environments.</title>
        <authorList>
            <person name="Coleine C."/>
            <person name="Stajich J.E."/>
            <person name="Selbmann L."/>
        </authorList>
    </citation>
    <scope>NUCLEOTIDE SEQUENCE</scope>
    <source>
        <strain evidence="1">CCFEE 5737</strain>
    </source>
</reference>
<gene>
    <name evidence="1" type="ORF">LTS18_005370</name>
</gene>
<organism evidence="1 2">
    <name type="scientific">Coniosporium uncinatum</name>
    <dbReference type="NCBI Taxonomy" id="93489"/>
    <lineage>
        <taxon>Eukaryota</taxon>
        <taxon>Fungi</taxon>
        <taxon>Dikarya</taxon>
        <taxon>Ascomycota</taxon>
        <taxon>Pezizomycotina</taxon>
        <taxon>Dothideomycetes</taxon>
        <taxon>Dothideomycetes incertae sedis</taxon>
        <taxon>Coniosporium</taxon>
    </lineage>
</organism>